<dbReference type="AlphaFoldDB" id="A0AAD4BB85"/>
<comment type="caution">
    <text evidence="1">The sequence shown here is derived from an EMBL/GenBank/DDBJ whole genome shotgun (WGS) entry which is preliminary data.</text>
</comment>
<reference evidence="1" key="2">
    <citation type="journal article" date="2020" name="Nat. Commun.">
        <title>Large-scale genome sequencing of mycorrhizal fungi provides insights into the early evolution of symbiotic traits.</title>
        <authorList>
            <person name="Miyauchi S."/>
            <person name="Kiss E."/>
            <person name="Kuo A."/>
            <person name="Drula E."/>
            <person name="Kohler A."/>
            <person name="Sanchez-Garcia M."/>
            <person name="Morin E."/>
            <person name="Andreopoulos B."/>
            <person name="Barry K.W."/>
            <person name="Bonito G."/>
            <person name="Buee M."/>
            <person name="Carver A."/>
            <person name="Chen C."/>
            <person name="Cichocki N."/>
            <person name="Clum A."/>
            <person name="Culley D."/>
            <person name="Crous P.W."/>
            <person name="Fauchery L."/>
            <person name="Girlanda M."/>
            <person name="Hayes R.D."/>
            <person name="Keri Z."/>
            <person name="LaButti K."/>
            <person name="Lipzen A."/>
            <person name="Lombard V."/>
            <person name="Magnuson J."/>
            <person name="Maillard F."/>
            <person name="Murat C."/>
            <person name="Nolan M."/>
            <person name="Ohm R.A."/>
            <person name="Pangilinan J."/>
            <person name="Pereira M.F."/>
            <person name="Perotto S."/>
            <person name="Peter M."/>
            <person name="Pfister S."/>
            <person name="Riley R."/>
            <person name="Sitrit Y."/>
            <person name="Stielow J.B."/>
            <person name="Szollosi G."/>
            <person name="Zifcakova L."/>
            <person name="Stursova M."/>
            <person name="Spatafora J.W."/>
            <person name="Tedersoo L."/>
            <person name="Vaario L.M."/>
            <person name="Yamada A."/>
            <person name="Yan M."/>
            <person name="Wang P."/>
            <person name="Xu J."/>
            <person name="Bruns T."/>
            <person name="Baldrian P."/>
            <person name="Vilgalys R."/>
            <person name="Dunand C."/>
            <person name="Henrissat B."/>
            <person name="Grigoriev I.V."/>
            <person name="Hibbett D."/>
            <person name="Nagy L.G."/>
            <person name="Martin F.M."/>
        </authorList>
    </citation>
    <scope>NUCLEOTIDE SEQUENCE</scope>
    <source>
        <strain evidence="1">BED1</strain>
    </source>
</reference>
<organism evidence="1 2">
    <name type="scientific">Boletus edulis BED1</name>
    <dbReference type="NCBI Taxonomy" id="1328754"/>
    <lineage>
        <taxon>Eukaryota</taxon>
        <taxon>Fungi</taxon>
        <taxon>Dikarya</taxon>
        <taxon>Basidiomycota</taxon>
        <taxon>Agaricomycotina</taxon>
        <taxon>Agaricomycetes</taxon>
        <taxon>Agaricomycetidae</taxon>
        <taxon>Boletales</taxon>
        <taxon>Boletineae</taxon>
        <taxon>Boletaceae</taxon>
        <taxon>Boletoideae</taxon>
        <taxon>Boletus</taxon>
    </lineage>
</organism>
<proteinExistence type="predicted"/>
<dbReference type="EMBL" id="WHUW01000263">
    <property type="protein sequence ID" value="KAF8416311.1"/>
    <property type="molecule type" value="Genomic_DNA"/>
</dbReference>
<dbReference type="Proteomes" id="UP001194468">
    <property type="component" value="Unassembled WGS sequence"/>
</dbReference>
<evidence type="ECO:0000313" key="2">
    <source>
        <dbReference type="Proteomes" id="UP001194468"/>
    </source>
</evidence>
<gene>
    <name evidence="1" type="ORF">L210DRAFT_3656686</name>
</gene>
<protein>
    <submittedName>
        <fullName evidence="1">Nucleoporin Nup186/Nup192/Nup205</fullName>
    </submittedName>
</protein>
<reference evidence="1" key="1">
    <citation type="submission" date="2019-10" db="EMBL/GenBank/DDBJ databases">
        <authorList>
            <consortium name="DOE Joint Genome Institute"/>
            <person name="Kuo A."/>
            <person name="Miyauchi S."/>
            <person name="Kiss E."/>
            <person name="Drula E."/>
            <person name="Kohler A."/>
            <person name="Sanchez-Garcia M."/>
            <person name="Andreopoulos B."/>
            <person name="Barry K.W."/>
            <person name="Bonito G."/>
            <person name="Buee M."/>
            <person name="Carver A."/>
            <person name="Chen C."/>
            <person name="Cichocki N."/>
            <person name="Clum A."/>
            <person name="Culley D."/>
            <person name="Crous P.W."/>
            <person name="Fauchery L."/>
            <person name="Girlanda M."/>
            <person name="Hayes R."/>
            <person name="Keri Z."/>
            <person name="LaButti K."/>
            <person name="Lipzen A."/>
            <person name="Lombard V."/>
            <person name="Magnuson J."/>
            <person name="Maillard F."/>
            <person name="Morin E."/>
            <person name="Murat C."/>
            <person name="Nolan M."/>
            <person name="Ohm R."/>
            <person name="Pangilinan J."/>
            <person name="Pereira M."/>
            <person name="Perotto S."/>
            <person name="Peter M."/>
            <person name="Riley R."/>
            <person name="Sitrit Y."/>
            <person name="Stielow B."/>
            <person name="Szollosi G."/>
            <person name="Zifcakova L."/>
            <person name="Stursova M."/>
            <person name="Spatafora J.W."/>
            <person name="Tedersoo L."/>
            <person name="Vaario L.-M."/>
            <person name="Yamada A."/>
            <person name="Yan M."/>
            <person name="Wang P."/>
            <person name="Xu J."/>
            <person name="Bruns T."/>
            <person name="Baldrian P."/>
            <person name="Vilgalys R."/>
            <person name="Henrissat B."/>
            <person name="Grigoriev I.V."/>
            <person name="Hibbett D."/>
            <person name="Nagy L.G."/>
            <person name="Martin F.M."/>
        </authorList>
    </citation>
    <scope>NUCLEOTIDE SEQUENCE</scope>
    <source>
        <strain evidence="1">BED1</strain>
    </source>
</reference>
<evidence type="ECO:0000313" key="1">
    <source>
        <dbReference type="EMBL" id="KAF8416311.1"/>
    </source>
</evidence>
<dbReference type="InterPro" id="IPR021827">
    <property type="entry name" value="Nup186/Nup192/Nup205"/>
</dbReference>
<name>A0AAD4BB85_BOLED</name>
<dbReference type="Pfam" id="PF11894">
    <property type="entry name" value="Nup192"/>
    <property type="match status" value="1"/>
</dbReference>
<dbReference type="GO" id="GO:0005643">
    <property type="term" value="C:nuclear pore"/>
    <property type="evidence" value="ECO:0007669"/>
    <property type="project" value="InterPro"/>
</dbReference>
<sequence length="335" mass="37081">MQGDAFTYLATALIQFHKRTHTSPVSSFAQFVQLVPEQQQKEPLAEEFQLPVLNMCDVLVRSLLTYASSELRKIKQRQEDLLASVRTDRSRVFRSVAPPSSEIEGQPAPRNDIAMLYSLIVLYASLPSERALQFWGKLPSFLQWAVWSTQVRDVDMTMALYDMLSGLAKSQQCSELAYNFLARGGGEVTPGSSLLNSTGSYNPSPSISWSTIFALLESRTSPALNPRTNQPPSLAASFGGFGSLATPQPHPPTQQPPQHIPIGPKDVLLAQSFLRLLSTVATSSVAVRLAISSNTQFHTSQLRCHSFLWVYLLNSRGPSLMRSLPFASLEWVLRV</sequence>
<accession>A0AAD4BB85</accession>
<keyword evidence="2" id="KW-1185">Reference proteome</keyword>